<feature type="non-terminal residue" evidence="1">
    <location>
        <position position="195"/>
    </location>
</feature>
<evidence type="ECO:0000313" key="2">
    <source>
        <dbReference type="Proteomes" id="UP000258309"/>
    </source>
</evidence>
<dbReference type="InterPro" id="IPR047128">
    <property type="entry name" value="PhyH"/>
</dbReference>
<dbReference type="Pfam" id="PF05721">
    <property type="entry name" value="PhyH"/>
    <property type="match status" value="1"/>
</dbReference>
<dbReference type="STRING" id="5539.A0A3E2GSK1"/>
<feature type="non-terminal residue" evidence="1">
    <location>
        <position position="1"/>
    </location>
</feature>
<dbReference type="EMBL" id="NCSJ02000528">
    <property type="protein sequence ID" value="RFU24027.1"/>
    <property type="molecule type" value="Genomic_DNA"/>
</dbReference>
<organism evidence="1 2">
    <name type="scientific">Scytalidium lignicola</name>
    <name type="common">Hyphomycete</name>
    <dbReference type="NCBI Taxonomy" id="5539"/>
    <lineage>
        <taxon>Eukaryota</taxon>
        <taxon>Fungi</taxon>
        <taxon>Dikarya</taxon>
        <taxon>Ascomycota</taxon>
        <taxon>Pezizomycotina</taxon>
        <taxon>Leotiomycetes</taxon>
        <taxon>Leotiomycetes incertae sedis</taxon>
        <taxon>Scytalidium</taxon>
    </lineage>
</organism>
<dbReference type="PANTHER" id="PTHR21308">
    <property type="entry name" value="PHYTANOYL-COA ALPHA-HYDROXYLASE"/>
    <property type="match status" value="1"/>
</dbReference>
<dbReference type="GO" id="GO:0048244">
    <property type="term" value="F:phytanoyl-CoA dioxygenase activity"/>
    <property type="evidence" value="ECO:0007669"/>
    <property type="project" value="InterPro"/>
</dbReference>
<keyword evidence="2" id="KW-1185">Reference proteome</keyword>
<comment type="caution">
    <text evidence="1">The sequence shown here is derived from an EMBL/GenBank/DDBJ whole genome shotgun (WGS) entry which is preliminary data.</text>
</comment>
<dbReference type="OrthoDB" id="187894at2759"/>
<dbReference type="PANTHER" id="PTHR21308:SF8">
    <property type="entry name" value="PHYTANOYL-COA DIOXYGENASE FAMILY PROTEIN (AFU_ORTHOLOGUE AFUA_2G09620)"/>
    <property type="match status" value="1"/>
</dbReference>
<gene>
    <name evidence="1" type="ORF">B7463_g12312</name>
</gene>
<protein>
    <recommendedName>
        <fullName evidence="3">Phytanoyl-CoA dioxygenase</fullName>
    </recommendedName>
</protein>
<dbReference type="SUPFAM" id="SSF51197">
    <property type="entry name" value="Clavaminate synthase-like"/>
    <property type="match status" value="1"/>
</dbReference>
<evidence type="ECO:0000313" key="1">
    <source>
        <dbReference type="EMBL" id="RFU24027.1"/>
    </source>
</evidence>
<name>A0A3E2GSK1_SCYLI</name>
<evidence type="ECO:0008006" key="3">
    <source>
        <dbReference type="Google" id="ProtNLM"/>
    </source>
</evidence>
<dbReference type="Gene3D" id="2.60.120.620">
    <property type="entry name" value="q2cbj1_9rhob like domain"/>
    <property type="match status" value="1"/>
</dbReference>
<dbReference type="InterPro" id="IPR008775">
    <property type="entry name" value="Phytyl_CoA_dOase-like"/>
</dbReference>
<dbReference type="GO" id="GO:0001561">
    <property type="term" value="P:fatty acid alpha-oxidation"/>
    <property type="evidence" value="ECO:0007669"/>
    <property type="project" value="InterPro"/>
</dbReference>
<dbReference type="AlphaFoldDB" id="A0A3E2GSK1"/>
<reference evidence="1 2" key="1">
    <citation type="submission" date="2018-05" db="EMBL/GenBank/DDBJ databases">
        <title>Draft genome sequence of Scytalidium lignicola DSM 105466, a ubiquitous saprotrophic fungus.</title>
        <authorList>
            <person name="Buettner E."/>
            <person name="Gebauer A.M."/>
            <person name="Hofrichter M."/>
            <person name="Liers C."/>
            <person name="Kellner H."/>
        </authorList>
    </citation>
    <scope>NUCLEOTIDE SEQUENCE [LARGE SCALE GENOMIC DNA]</scope>
    <source>
        <strain evidence="1 2">DSM 105466</strain>
    </source>
</reference>
<dbReference type="Proteomes" id="UP000258309">
    <property type="component" value="Unassembled WGS sequence"/>
</dbReference>
<accession>A0A3E2GSK1</accession>
<sequence length="195" mass="21541">MFSPGLVETVISIFNDIISAESSSQKNKGDHFSSALTNARIWNSLQKHAIADSKTFAEYYSNPWLRLVCLSYLGPAYRITAQVNVVRPGGRPQVSHRDYHLGFQPPERVIEYSTTAHAASALLTLQGAVAHGDMPLESGPTRLLPFSQHFPQGYLATSIEEFRTYFEKNYVSLPLSPGDGLFFNPALIHAAGQND</sequence>
<proteinExistence type="predicted"/>